<evidence type="ECO:0000313" key="3">
    <source>
        <dbReference type="Proteomes" id="UP001198602"/>
    </source>
</evidence>
<sequence length="186" mass="20844">MLKRLALFAFFASGAAWSDLLAREKPVPKLAQTELHEPAVVAAWLKENASKADQAAAKEFFDLGTREKSEHRWSPAVKSFGESAIRYPSPRTLNEYADILLIFFSNIRAREKDIRAHAANDLTAVESVYRSAIAADSVLNTMTQHERQQTRENADCLAAYLRSRTGTATCKPLHKYGLIRKAPPER</sequence>
<keyword evidence="1" id="KW-0732">Signal</keyword>
<name>A0ABS7YBV3_9BURK</name>
<reference evidence="2 3" key="1">
    <citation type="submission" date="2021-07" db="EMBL/GenBank/DDBJ databases">
        <title>Characterization of Violacein-producing bacteria and related species.</title>
        <authorList>
            <person name="Wilson H.S."/>
            <person name="De Leon M.E."/>
        </authorList>
    </citation>
    <scope>NUCLEOTIDE SEQUENCE [LARGE SCALE GENOMIC DNA]</scope>
    <source>
        <strain evidence="2 3">HSC-2F05</strain>
    </source>
</reference>
<evidence type="ECO:0000256" key="1">
    <source>
        <dbReference type="SAM" id="SignalP"/>
    </source>
</evidence>
<dbReference type="Proteomes" id="UP001198602">
    <property type="component" value="Unassembled WGS sequence"/>
</dbReference>
<feature type="signal peptide" evidence="1">
    <location>
        <begin position="1"/>
        <end position="18"/>
    </location>
</feature>
<evidence type="ECO:0000313" key="2">
    <source>
        <dbReference type="EMBL" id="MCA1857175.1"/>
    </source>
</evidence>
<dbReference type="EMBL" id="JAHYBX010000005">
    <property type="protein sequence ID" value="MCA1857175.1"/>
    <property type="molecule type" value="Genomic_DNA"/>
</dbReference>
<feature type="chain" id="PRO_5045247144" evidence="1">
    <location>
        <begin position="19"/>
        <end position="186"/>
    </location>
</feature>
<organism evidence="2 3">
    <name type="scientific">Massilia hydrophila</name>
    <dbReference type="NCBI Taxonomy" id="3044279"/>
    <lineage>
        <taxon>Bacteria</taxon>
        <taxon>Pseudomonadati</taxon>
        <taxon>Pseudomonadota</taxon>
        <taxon>Betaproteobacteria</taxon>
        <taxon>Burkholderiales</taxon>
        <taxon>Oxalobacteraceae</taxon>
        <taxon>Telluria group</taxon>
        <taxon>Massilia</taxon>
    </lineage>
</organism>
<proteinExistence type="predicted"/>
<accession>A0ABS7YBV3</accession>
<comment type="caution">
    <text evidence="2">The sequence shown here is derived from an EMBL/GenBank/DDBJ whole genome shotgun (WGS) entry which is preliminary data.</text>
</comment>
<keyword evidence="3" id="KW-1185">Reference proteome</keyword>
<gene>
    <name evidence="2" type="ORF">LE190_14745</name>
</gene>
<protein>
    <submittedName>
        <fullName evidence="2">Uncharacterized protein</fullName>
    </submittedName>
</protein>
<dbReference type="RefSeq" id="WP_225239410.1">
    <property type="nucleotide sequence ID" value="NZ_JAHYBX010000005.1"/>
</dbReference>